<dbReference type="SUPFAM" id="SSF52540">
    <property type="entry name" value="P-loop containing nucleoside triphosphate hydrolases"/>
    <property type="match status" value="1"/>
</dbReference>
<gene>
    <name evidence="11" type="ORF">Aam_117_004</name>
</gene>
<evidence type="ECO:0000256" key="2">
    <source>
        <dbReference type="ARBA" id="ARBA00007599"/>
    </source>
</evidence>
<keyword evidence="5" id="KW-0819">tRNA processing</keyword>
<keyword evidence="7" id="KW-0547">Nucleotide-binding</keyword>
<dbReference type="AlphaFoldDB" id="A0A0D6PK21"/>
<comment type="similarity">
    <text evidence="2">Belongs to the TsaE family.</text>
</comment>
<dbReference type="EMBL" id="BANC01000115">
    <property type="protein sequence ID" value="GAN81751.1"/>
    <property type="molecule type" value="Genomic_DNA"/>
</dbReference>
<dbReference type="GO" id="GO:0005524">
    <property type="term" value="F:ATP binding"/>
    <property type="evidence" value="ECO:0007669"/>
    <property type="project" value="UniProtKB-KW"/>
</dbReference>
<name>A0A0D6PK21_9PROT</name>
<evidence type="ECO:0000256" key="7">
    <source>
        <dbReference type="ARBA" id="ARBA00022741"/>
    </source>
</evidence>
<evidence type="ECO:0000256" key="8">
    <source>
        <dbReference type="ARBA" id="ARBA00022840"/>
    </source>
</evidence>
<evidence type="ECO:0000256" key="4">
    <source>
        <dbReference type="ARBA" id="ARBA00022490"/>
    </source>
</evidence>
<dbReference type="GO" id="GO:0002949">
    <property type="term" value="P:tRNA threonylcarbamoyladenosine modification"/>
    <property type="evidence" value="ECO:0007669"/>
    <property type="project" value="InterPro"/>
</dbReference>
<comment type="caution">
    <text evidence="11">The sequence shown here is derived from an EMBL/GenBank/DDBJ whole genome shotgun (WGS) entry which is preliminary data.</text>
</comment>
<dbReference type="PANTHER" id="PTHR33540:SF2">
    <property type="entry name" value="TRNA THREONYLCARBAMOYLADENOSINE BIOSYNTHESIS PROTEIN TSAE"/>
    <property type="match status" value="1"/>
</dbReference>
<keyword evidence="4" id="KW-0963">Cytoplasm</keyword>
<accession>A0A0D6PK21</accession>
<dbReference type="Pfam" id="PF02367">
    <property type="entry name" value="TsaE"/>
    <property type="match status" value="1"/>
</dbReference>
<keyword evidence="9" id="KW-0460">Magnesium</keyword>
<keyword evidence="12" id="KW-1185">Reference proteome</keyword>
<dbReference type="InterPro" id="IPR027417">
    <property type="entry name" value="P-loop_NTPase"/>
</dbReference>
<evidence type="ECO:0000256" key="5">
    <source>
        <dbReference type="ARBA" id="ARBA00022694"/>
    </source>
</evidence>
<reference evidence="11 12" key="1">
    <citation type="submission" date="2012-11" db="EMBL/GenBank/DDBJ databases">
        <title>Whole genome sequence of Acidocella aminolytica 101 = DSM 11237.</title>
        <authorList>
            <person name="Azuma Y."/>
            <person name="Higashiura N."/>
            <person name="Hirakawa H."/>
            <person name="Matsushita K."/>
        </authorList>
    </citation>
    <scope>NUCLEOTIDE SEQUENCE [LARGE SCALE GENOMIC DNA]</scope>
    <source>
        <strain evidence="12">101 / DSM 11237</strain>
    </source>
</reference>
<keyword evidence="8" id="KW-0067">ATP-binding</keyword>
<evidence type="ECO:0000313" key="11">
    <source>
        <dbReference type="EMBL" id="GAN81751.1"/>
    </source>
</evidence>
<dbReference type="OrthoDB" id="9800307at2"/>
<dbReference type="GO" id="GO:0005737">
    <property type="term" value="C:cytoplasm"/>
    <property type="evidence" value="ECO:0007669"/>
    <property type="project" value="UniProtKB-SubCell"/>
</dbReference>
<dbReference type="Gene3D" id="3.40.50.300">
    <property type="entry name" value="P-loop containing nucleotide triphosphate hydrolases"/>
    <property type="match status" value="1"/>
</dbReference>
<protein>
    <recommendedName>
        <fullName evidence="3">tRNA threonylcarbamoyladenosine biosynthesis protein TsaE</fullName>
    </recommendedName>
    <alternativeName>
        <fullName evidence="10">t(6)A37 threonylcarbamoyladenosine biosynthesis protein TsaE</fullName>
    </alternativeName>
</protein>
<dbReference type="PANTHER" id="PTHR33540">
    <property type="entry name" value="TRNA THREONYLCARBAMOYLADENOSINE BIOSYNTHESIS PROTEIN TSAE"/>
    <property type="match status" value="1"/>
</dbReference>
<keyword evidence="11" id="KW-0378">Hydrolase</keyword>
<dbReference type="GO" id="GO:0016787">
    <property type="term" value="F:hydrolase activity"/>
    <property type="evidence" value="ECO:0007669"/>
    <property type="project" value="UniProtKB-KW"/>
</dbReference>
<keyword evidence="6" id="KW-0479">Metal-binding</keyword>
<dbReference type="GO" id="GO:0046872">
    <property type="term" value="F:metal ion binding"/>
    <property type="evidence" value="ECO:0007669"/>
    <property type="project" value="UniProtKB-KW"/>
</dbReference>
<comment type="subcellular location">
    <subcellularLocation>
        <location evidence="1">Cytoplasm</location>
    </subcellularLocation>
</comment>
<sequence length="145" mass="16014">MRLYLKDESETRRLGEKLAAIARPGDVLLLEGQLGAGKSSLARAFIRALMGNPALAVPSPTFTLVQSYETSGGTEIWHYDLWRLDGPDALEELGWDEALSGITLVEWPERLEDFTPPGAWRLRLSLSGTGREIEIEGDLRGFDAT</sequence>
<dbReference type="InterPro" id="IPR003442">
    <property type="entry name" value="T6A_TsaE"/>
</dbReference>
<evidence type="ECO:0000256" key="1">
    <source>
        <dbReference type="ARBA" id="ARBA00004496"/>
    </source>
</evidence>
<evidence type="ECO:0000313" key="12">
    <source>
        <dbReference type="Proteomes" id="UP000032668"/>
    </source>
</evidence>
<evidence type="ECO:0000256" key="6">
    <source>
        <dbReference type="ARBA" id="ARBA00022723"/>
    </source>
</evidence>
<proteinExistence type="inferred from homology"/>
<evidence type="ECO:0000256" key="3">
    <source>
        <dbReference type="ARBA" id="ARBA00019010"/>
    </source>
</evidence>
<evidence type="ECO:0000256" key="9">
    <source>
        <dbReference type="ARBA" id="ARBA00022842"/>
    </source>
</evidence>
<organism evidence="11 12">
    <name type="scientific">Acidocella aminolytica 101 = DSM 11237</name>
    <dbReference type="NCBI Taxonomy" id="1120923"/>
    <lineage>
        <taxon>Bacteria</taxon>
        <taxon>Pseudomonadati</taxon>
        <taxon>Pseudomonadota</taxon>
        <taxon>Alphaproteobacteria</taxon>
        <taxon>Acetobacterales</taxon>
        <taxon>Acidocellaceae</taxon>
        <taxon>Acidocella</taxon>
    </lineage>
</organism>
<dbReference type="NCBIfam" id="TIGR00150">
    <property type="entry name" value="T6A_YjeE"/>
    <property type="match status" value="1"/>
</dbReference>
<evidence type="ECO:0000256" key="10">
    <source>
        <dbReference type="ARBA" id="ARBA00032441"/>
    </source>
</evidence>
<dbReference type="Proteomes" id="UP000032668">
    <property type="component" value="Unassembled WGS sequence"/>
</dbReference>
<dbReference type="RefSeq" id="WP_048880149.1">
    <property type="nucleotide sequence ID" value="NZ_BANC01000115.1"/>
</dbReference>
<dbReference type="STRING" id="1120923.SAMN02746095_03385"/>